<sequence>MAQRPASKTAKPAGPRKRRRDSSDDEACNMPAKRATRNQFEERETTLEQAEQYRILTAKMPVEALAADWSEGRNRTLEEKHVKALCKIFTQGGLNRADHHVAVLSTRSEVECMLRVMGLHGEATDADDMPAFDDWLSVNRQVELMDGQHRVAALERYVSETRADKKELWWPCDFYDRDKLPPELNHALRMNRQDTMMADSHGDIWVQLVAAASRKPGMFHGNDDEMKAQMRRALRLSGEPGFPQHRLATIWRNERWRQMATRWCQTTVGRATFQISTWDWMIRLRIDDFWFMAFRRVLDTLAQLPCDAARLVSSEDWKEMSASLGAERTQEQVQELFYPGRSGKSVSDASERNPKLLRAFDHRGYWEVYERILRTPALRFPDIHRITGLSQGQGRVLLQVLSHVVDWLNDKRTKMAKSRSNDKPPLRKDLEPALDYYTPARLRQAEKRLKVFFPPATPPQSSLESASVLLQQEVLEYVLEHLAAFNAPTMRDYLKDGDPDSDLYAARFREDTWAGVLKIVRWHVSDCRPEWLLMESSDDKPPEAAPLTQAANLTDALCNYAVGLPAVREDKRLRSVLQSSAFRTAFASLLSKQCDEAPDGEEMQSGDGARGSKGTHADDDGSTVVVAAAAAAKSPGVERLVVDPKPAVKEAAKTAAKPAAKPAATRDAPAPLADGARSMAEGRPPDRDGKRKALTDKAQGNGTKVSARKKQGERPALNPTREVQRPGLKVATPQRQAGHGQQAGWIEPSPVRTNLSSKPKKALPGVRGLVTPARTLSKGRKAPLAEMLAQM</sequence>
<evidence type="ECO:0000313" key="2">
    <source>
        <dbReference type="EMBL" id="KAK4072864.1"/>
    </source>
</evidence>
<evidence type="ECO:0000313" key="3">
    <source>
        <dbReference type="Proteomes" id="UP001287286"/>
    </source>
</evidence>
<protein>
    <submittedName>
        <fullName evidence="2">Uncharacterized protein</fullName>
    </submittedName>
</protein>
<feature type="compositionally biased region" description="Low complexity" evidence="1">
    <location>
        <begin position="653"/>
        <end position="671"/>
    </location>
</feature>
<feature type="region of interest" description="Disordered" evidence="1">
    <location>
        <begin position="1"/>
        <end position="42"/>
    </location>
</feature>
<feature type="region of interest" description="Disordered" evidence="1">
    <location>
        <begin position="594"/>
        <end position="620"/>
    </location>
</feature>
<keyword evidence="3" id="KW-1185">Reference proteome</keyword>
<organism evidence="2 3">
    <name type="scientific">Purpureocillium lilacinum</name>
    <name type="common">Paecilomyces lilacinus</name>
    <dbReference type="NCBI Taxonomy" id="33203"/>
    <lineage>
        <taxon>Eukaryota</taxon>
        <taxon>Fungi</taxon>
        <taxon>Dikarya</taxon>
        <taxon>Ascomycota</taxon>
        <taxon>Pezizomycotina</taxon>
        <taxon>Sordariomycetes</taxon>
        <taxon>Hypocreomycetidae</taxon>
        <taxon>Hypocreales</taxon>
        <taxon>Ophiocordycipitaceae</taxon>
        <taxon>Purpureocillium</taxon>
    </lineage>
</organism>
<dbReference type="EMBL" id="JAWRVI010000181">
    <property type="protein sequence ID" value="KAK4072864.1"/>
    <property type="molecule type" value="Genomic_DNA"/>
</dbReference>
<evidence type="ECO:0000256" key="1">
    <source>
        <dbReference type="SAM" id="MobiDB-lite"/>
    </source>
</evidence>
<gene>
    <name evidence="2" type="ORF">Purlil1_13204</name>
</gene>
<name>A0ABR0BEP9_PURLI</name>
<feature type="region of interest" description="Disordered" evidence="1">
    <location>
        <begin position="652"/>
        <end position="779"/>
    </location>
</feature>
<proteinExistence type="predicted"/>
<accession>A0ABR0BEP9</accession>
<comment type="caution">
    <text evidence="2">The sequence shown here is derived from an EMBL/GenBank/DDBJ whole genome shotgun (WGS) entry which is preliminary data.</text>
</comment>
<feature type="compositionally biased region" description="Basic and acidic residues" evidence="1">
    <location>
        <begin position="683"/>
        <end position="695"/>
    </location>
</feature>
<dbReference type="Proteomes" id="UP001287286">
    <property type="component" value="Unassembled WGS sequence"/>
</dbReference>
<reference evidence="2 3" key="1">
    <citation type="journal article" date="2024" name="Microbiol. Resour. Announc.">
        <title>Genome annotations for the ascomycete fungi Trichoderma harzianum, Trichoderma aggressivum, and Purpureocillium lilacinum.</title>
        <authorList>
            <person name="Beijen E.P.W."/>
            <person name="Ohm R.A."/>
        </authorList>
    </citation>
    <scope>NUCLEOTIDE SEQUENCE [LARGE SCALE GENOMIC DNA]</scope>
    <source>
        <strain evidence="2 3">CBS 150709</strain>
    </source>
</reference>